<organism evidence="1">
    <name type="scientific">uncultured marine group II/III euryarchaeote SAT1000_07_H02</name>
    <dbReference type="NCBI Taxonomy" id="1456555"/>
    <lineage>
        <taxon>Archaea</taxon>
        <taxon>Methanobacteriati</taxon>
        <taxon>Methanobacteriota</taxon>
        <taxon>environmental samples</taxon>
    </lineage>
</organism>
<sequence>MGLSRNPLIYLLIDYSKVCWQEGETSSTLVLNKIDNSVPLPEIMYFTLIFTDHSDGPTPKYDLVFHPSPIWMKDGIEIINLGGHSPRYELGYFQKLIDDEDINSETQDVAICVHTGGHGHGGDLQLLLEDVENYNFESTVVLL</sequence>
<evidence type="ECO:0000313" key="1">
    <source>
        <dbReference type="EMBL" id="AIF22133.1"/>
    </source>
</evidence>
<proteinExistence type="predicted"/>
<name>A0A075I863_9EURY</name>
<reference evidence="1" key="1">
    <citation type="journal article" date="2014" name="Genome Biol. Evol.">
        <title>Pangenome evidence for extensive interdomain horizontal transfer affecting lineage core and shell genes in uncultured planktonic thaumarchaeota and euryarchaeota.</title>
        <authorList>
            <person name="Deschamps P."/>
            <person name="Zivanovic Y."/>
            <person name="Moreira D."/>
            <person name="Rodriguez-Valera F."/>
            <person name="Lopez-Garcia P."/>
        </authorList>
    </citation>
    <scope>NUCLEOTIDE SEQUENCE</scope>
</reference>
<accession>A0A075I863</accession>
<dbReference type="EMBL" id="KF901204">
    <property type="protein sequence ID" value="AIF22133.1"/>
    <property type="molecule type" value="Genomic_DNA"/>
</dbReference>
<dbReference type="AlphaFoldDB" id="A0A075I863"/>
<protein>
    <submittedName>
        <fullName evidence="1">Uncharacterized protein</fullName>
    </submittedName>
</protein>